<dbReference type="InterPro" id="IPR029044">
    <property type="entry name" value="Nucleotide-diphossugar_trans"/>
</dbReference>
<dbReference type="AlphaFoldDB" id="A0A5B7ZXQ4"/>
<organism evidence="2 3">
    <name type="scientific">Hymenobacter jejuensis</name>
    <dbReference type="NCBI Taxonomy" id="2502781"/>
    <lineage>
        <taxon>Bacteria</taxon>
        <taxon>Pseudomonadati</taxon>
        <taxon>Bacteroidota</taxon>
        <taxon>Cytophagia</taxon>
        <taxon>Cytophagales</taxon>
        <taxon>Hymenobacteraceae</taxon>
        <taxon>Hymenobacter</taxon>
    </lineage>
</organism>
<keyword evidence="2" id="KW-0808">Transferase</keyword>
<sequence>MTVSVIIPTYNGAQKVLNALHALEKQTLAPNEVIVVVDGSTDNTVELLQNSSWSFAAFKVVAQTNQGRAAVRNRGAQEATGELLVFFDDDMRPEPTCLAEHVQHHSQMMDTIAMGMSLEEDARMNTDFQHYKAYLSRKWFSPLTESSDIRQMSADNLFLTAANLSLPKALFLRLGGFDSFLRDIEDFDLGMRATDAGVPIYLLSQAFAWHDDFVSCASYVRRLREYRKAHKILAERRPELYKKYGANPVLQPSGLKAQVFSLFSAPWWQKVIDKGLLRFLPKGPRYKLYDIVSTAQGVYFIDR</sequence>
<dbReference type="EMBL" id="CP040896">
    <property type="protein sequence ID" value="QDA59345.1"/>
    <property type="molecule type" value="Genomic_DNA"/>
</dbReference>
<proteinExistence type="predicted"/>
<dbReference type="SUPFAM" id="SSF53448">
    <property type="entry name" value="Nucleotide-diphospho-sugar transferases"/>
    <property type="match status" value="1"/>
</dbReference>
<dbReference type="PANTHER" id="PTHR43685:SF3">
    <property type="entry name" value="SLR2126 PROTEIN"/>
    <property type="match status" value="1"/>
</dbReference>
<dbReference type="PANTHER" id="PTHR43685">
    <property type="entry name" value="GLYCOSYLTRANSFERASE"/>
    <property type="match status" value="1"/>
</dbReference>
<dbReference type="InterPro" id="IPR050834">
    <property type="entry name" value="Glycosyltransf_2"/>
</dbReference>
<reference evidence="2 3" key="1">
    <citation type="submission" date="2019-06" db="EMBL/GenBank/DDBJ databases">
        <authorList>
            <person name="Srinivasan S."/>
        </authorList>
    </citation>
    <scope>NUCLEOTIDE SEQUENCE [LARGE SCALE GENOMIC DNA]</scope>
    <source>
        <strain evidence="2 3">17J68-5</strain>
    </source>
</reference>
<dbReference type="Proteomes" id="UP000305398">
    <property type="component" value="Chromosome"/>
</dbReference>
<dbReference type="OrthoDB" id="9810303at2"/>
<dbReference type="RefSeq" id="WP_139514527.1">
    <property type="nucleotide sequence ID" value="NZ_CP040896.1"/>
</dbReference>
<evidence type="ECO:0000259" key="1">
    <source>
        <dbReference type="Pfam" id="PF00535"/>
    </source>
</evidence>
<evidence type="ECO:0000313" key="2">
    <source>
        <dbReference type="EMBL" id="QDA59345.1"/>
    </source>
</evidence>
<protein>
    <submittedName>
        <fullName evidence="2">Glycosyltransferase family 2 protein</fullName>
    </submittedName>
</protein>
<name>A0A5B7ZXQ4_9BACT</name>
<evidence type="ECO:0000313" key="3">
    <source>
        <dbReference type="Proteomes" id="UP000305398"/>
    </source>
</evidence>
<dbReference type="Pfam" id="PF00535">
    <property type="entry name" value="Glycos_transf_2"/>
    <property type="match status" value="1"/>
</dbReference>
<accession>A0A5B7ZXQ4</accession>
<gene>
    <name evidence="2" type="ORF">FHG12_04155</name>
</gene>
<dbReference type="KEGG" id="hyj:FHG12_04155"/>
<keyword evidence="3" id="KW-1185">Reference proteome</keyword>
<dbReference type="Gene3D" id="3.90.550.10">
    <property type="entry name" value="Spore Coat Polysaccharide Biosynthesis Protein SpsA, Chain A"/>
    <property type="match status" value="1"/>
</dbReference>
<dbReference type="InterPro" id="IPR001173">
    <property type="entry name" value="Glyco_trans_2-like"/>
</dbReference>
<feature type="domain" description="Glycosyltransferase 2-like" evidence="1">
    <location>
        <begin position="4"/>
        <end position="139"/>
    </location>
</feature>
<dbReference type="GO" id="GO:0016740">
    <property type="term" value="F:transferase activity"/>
    <property type="evidence" value="ECO:0007669"/>
    <property type="project" value="UniProtKB-KW"/>
</dbReference>
<dbReference type="CDD" id="cd00761">
    <property type="entry name" value="Glyco_tranf_GTA_type"/>
    <property type="match status" value="1"/>
</dbReference>